<reference evidence="1" key="1">
    <citation type="submission" date="2019-08" db="EMBL/GenBank/DDBJ databases">
        <authorList>
            <person name="Kucharzyk K."/>
            <person name="Murdoch R.W."/>
            <person name="Higgins S."/>
            <person name="Loffler F."/>
        </authorList>
    </citation>
    <scope>NUCLEOTIDE SEQUENCE</scope>
</reference>
<evidence type="ECO:0000313" key="1">
    <source>
        <dbReference type="EMBL" id="MPM66573.1"/>
    </source>
</evidence>
<gene>
    <name evidence="1" type="ORF">SDC9_113483</name>
</gene>
<organism evidence="1">
    <name type="scientific">bioreactor metagenome</name>
    <dbReference type="NCBI Taxonomy" id="1076179"/>
    <lineage>
        <taxon>unclassified sequences</taxon>
        <taxon>metagenomes</taxon>
        <taxon>ecological metagenomes</taxon>
    </lineage>
</organism>
<dbReference type="AlphaFoldDB" id="A0A645BTK8"/>
<proteinExistence type="predicted"/>
<sequence>MSGPAKIYPISFPDISIASEPSSAEVSTAADSAAFVASADSPVEGFGVVAVQPTNKIEKHRTAATNKIIFLLIKNSSCYFLTHGEYAMTFFLIL</sequence>
<protein>
    <submittedName>
        <fullName evidence="1">Uncharacterized protein</fullName>
    </submittedName>
</protein>
<accession>A0A645BTK8</accession>
<comment type="caution">
    <text evidence="1">The sequence shown here is derived from an EMBL/GenBank/DDBJ whole genome shotgun (WGS) entry which is preliminary data.</text>
</comment>
<name>A0A645BTK8_9ZZZZ</name>
<dbReference type="EMBL" id="VSSQ01021168">
    <property type="protein sequence ID" value="MPM66573.1"/>
    <property type="molecule type" value="Genomic_DNA"/>
</dbReference>